<organism evidence="1 2">
    <name type="scientific">Caerostris extrusa</name>
    <name type="common">Bark spider</name>
    <name type="synonym">Caerostris bankana</name>
    <dbReference type="NCBI Taxonomy" id="172846"/>
    <lineage>
        <taxon>Eukaryota</taxon>
        <taxon>Metazoa</taxon>
        <taxon>Ecdysozoa</taxon>
        <taxon>Arthropoda</taxon>
        <taxon>Chelicerata</taxon>
        <taxon>Arachnida</taxon>
        <taxon>Araneae</taxon>
        <taxon>Araneomorphae</taxon>
        <taxon>Entelegynae</taxon>
        <taxon>Araneoidea</taxon>
        <taxon>Araneidae</taxon>
        <taxon>Caerostris</taxon>
    </lineage>
</organism>
<name>A0AAV4PB07_CAEEX</name>
<protein>
    <submittedName>
        <fullName evidence="1">Uncharacterized protein</fullName>
    </submittedName>
</protein>
<comment type="caution">
    <text evidence="1">The sequence shown here is derived from an EMBL/GenBank/DDBJ whole genome shotgun (WGS) entry which is preliminary data.</text>
</comment>
<reference evidence="1 2" key="1">
    <citation type="submission" date="2021-06" db="EMBL/GenBank/DDBJ databases">
        <title>Caerostris extrusa draft genome.</title>
        <authorList>
            <person name="Kono N."/>
            <person name="Arakawa K."/>
        </authorList>
    </citation>
    <scope>NUCLEOTIDE SEQUENCE [LARGE SCALE GENOMIC DNA]</scope>
</reference>
<sequence length="78" mass="9120">MGKRVYRSILFFQNRKDSKINDTLIGPKREGWPNEKWKMMSGACHVGKIEIERSGIIEASLECVLNVQKQKLVWHTNF</sequence>
<gene>
    <name evidence="1" type="ORF">CEXT_292871</name>
</gene>
<accession>A0AAV4PB07</accession>
<dbReference type="AlphaFoldDB" id="A0AAV4PB07"/>
<keyword evidence="2" id="KW-1185">Reference proteome</keyword>
<dbReference type="Proteomes" id="UP001054945">
    <property type="component" value="Unassembled WGS sequence"/>
</dbReference>
<evidence type="ECO:0000313" key="2">
    <source>
        <dbReference type="Proteomes" id="UP001054945"/>
    </source>
</evidence>
<dbReference type="EMBL" id="BPLR01004281">
    <property type="protein sequence ID" value="GIX93653.1"/>
    <property type="molecule type" value="Genomic_DNA"/>
</dbReference>
<proteinExistence type="predicted"/>
<evidence type="ECO:0000313" key="1">
    <source>
        <dbReference type="EMBL" id="GIX93653.1"/>
    </source>
</evidence>